<evidence type="ECO:0000256" key="1">
    <source>
        <dbReference type="SAM" id="SignalP"/>
    </source>
</evidence>
<name>A0A6L2L8U8_TANCI</name>
<sequence>MSLLPFLFALVVVDLMALHAGYNPGAATTAAKSTSNEDSSGPQFKESDAYMIGNRYCWSCQRSQSKREDVMNIDGLLSDEETSTSSDSARSSVSDIKSADNCFCSPEMINLHTMVEGTELSLRHGLKLRASTVVLFEGWMLGFKPAPADAIKAIDPYVRQRQLSAEAYHTGRESRVVTTLTLLKPHHFRYQDRVSSYFKDEALELESSALK</sequence>
<dbReference type="GO" id="GO:0016301">
    <property type="term" value="F:kinase activity"/>
    <property type="evidence" value="ECO:0007669"/>
    <property type="project" value="UniProtKB-KW"/>
</dbReference>
<feature type="signal peptide" evidence="1">
    <location>
        <begin position="1"/>
        <end position="20"/>
    </location>
</feature>
<proteinExistence type="predicted"/>
<keyword evidence="2" id="KW-0808">Transferase</keyword>
<dbReference type="EMBL" id="BKCJ010003684">
    <property type="protein sequence ID" value="GEU56574.1"/>
    <property type="molecule type" value="Genomic_DNA"/>
</dbReference>
<keyword evidence="2" id="KW-0418">Kinase</keyword>
<dbReference type="AlphaFoldDB" id="A0A6L2L8U8"/>
<accession>A0A6L2L8U8</accession>
<feature type="chain" id="PRO_5026732770" evidence="1">
    <location>
        <begin position="21"/>
        <end position="211"/>
    </location>
</feature>
<evidence type="ECO:0000313" key="2">
    <source>
        <dbReference type="EMBL" id="GEU56574.1"/>
    </source>
</evidence>
<comment type="caution">
    <text evidence="2">The sequence shown here is derived from an EMBL/GenBank/DDBJ whole genome shotgun (WGS) entry which is preliminary data.</text>
</comment>
<reference evidence="2" key="1">
    <citation type="journal article" date="2019" name="Sci. Rep.">
        <title>Draft genome of Tanacetum cinerariifolium, the natural source of mosquito coil.</title>
        <authorList>
            <person name="Yamashiro T."/>
            <person name="Shiraishi A."/>
            <person name="Satake H."/>
            <person name="Nakayama K."/>
        </authorList>
    </citation>
    <scope>NUCLEOTIDE SEQUENCE</scope>
</reference>
<organism evidence="2">
    <name type="scientific">Tanacetum cinerariifolium</name>
    <name type="common">Dalmatian daisy</name>
    <name type="synonym">Chrysanthemum cinerariifolium</name>
    <dbReference type="NCBI Taxonomy" id="118510"/>
    <lineage>
        <taxon>Eukaryota</taxon>
        <taxon>Viridiplantae</taxon>
        <taxon>Streptophyta</taxon>
        <taxon>Embryophyta</taxon>
        <taxon>Tracheophyta</taxon>
        <taxon>Spermatophyta</taxon>
        <taxon>Magnoliopsida</taxon>
        <taxon>eudicotyledons</taxon>
        <taxon>Gunneridae</taxon>
        <taxon>Pentapetalae</taxon>
        <taxon>asterids</taxon>
        <taxon>campanulids</taxon>
        <taxon>Asterales</taxon>
        <taxon>Asteraceae</taxon>
        <taxon>Asteroideae</taxon>
        <taxon>Anthemideae</taxon>
        <taxon>Anthemidinae</taxon>
        <taxon>Tanacetum</taxon>
    </lineage>
</organism>
<keyword evidence="1" id="KW-0732">Signal</keyword>
<gene>
    <name evidence="2" type="ORF">Tci_028552</name>
</gene>
<protein>
    <submittedName>
        <fullName evidence="2">D-glycerate 3-kinase, chloroplastic-like</fullName>
    </submittedName>
</protein>